<dbReference type="InterPro" id="IPR050903">
    <property type="entry name" value="Bact_Chemotaxis_MeTrfase"/>
</dbReference>
<dbReference type="Proteomes" id="UP000663929">
    <property type="component" value="Chromosome"/>
</dbReference>
<dbReference type="PANTHER" id="PTHR24422:SF21">
    <property type="entry name" value="CHEMOTAXIS PROTEIN METHYLTRANSFERASE 1"/>
    <property type="match status" value="1"/>
</dbReference>
<protein>
    <recommendedName>
        <fullName evidence="2">protein-glutamate O-methyltransferase</fullName>
        <ecNumber evidence="2">2.1.1.80</ecNumber>
    </recommendedName>
</protein>
<evidence type="ECO:0000259" key="6">
    <source>
        <dbReference type="PROSITE" id="PS50123"/>
    </source>
</evidence>
<dbReference type="PANTHER" id="PTHR24422">
    <property type="entry name" value="CHEMOTAXIS PROTEIN METHYLTRANSFERASE"/>
    <property type="match status" value="1"/>
</dbReference>
<keyword evidence="5" id="KW-0949">S-adenosyl-L-methionine</keyword>
<dbReference type="InterPro" id="IPR036804">
    <property type="entry name" value="CheR_N_sf"/>
</dbReference>
<dbReference type="EMBL" id="CP071793">
    <property type="protein sequence ID" value="QTD48761.1"/>
    <property type="molecule type" value="Genomic_DNA"/>
</dbReference>
<dbReference type="RefSeq" id="WP_237378412.1">
    <property type="nucleotide sequence ID" value="NZ_CP071793.1"/>
</dbReference>
<dbReference type="SMART" id="SM00138">
    <property type="entry name" value="MeTrc"/>
    <property type="match status" value="1"/>
</dbReference>
<dbReference type="InterPro" id="IPR022641">
    <property type="entry name" value="CheR_N"/>
</dbReference>
<evidence type="ECO:0000256" key="4">
    <source>
        <dbReference type="ARBA" id="ARBA00022679"/>
    </source>
</evidence>
<proteinExistence type="predicted"/>
<dbReference type="InterPro" id="IPR000780">
    <property type="entry name" value="CheR_MeTrfase"/>
</dbReference>
<dbReference type="InterPro" id="IPR029063">
    <property type="entry name" value="SAM-dependent_MTases_sf"/>
</dbReference>
<dbReference type="GO" id="GO:0032259">
    <property type="term" value="P:methylation"/>
    <property type="evidence" value="ECO:0007669"/>
    <property type="project" value="UniProtKB-KW"/>
</dbReference>
<keyword evidence="3" id="KW-0489">Methyltransferase</keyword>
<keyword evidence="8" id="KW-1185">Reference proteome</keyword>
<evidence type="ECO:0000256" key="5">
    <source>
        <dbReference type="ARBA" id="ARBA00022691"/>
    </source>
</evidence>
<dbReference type="SUPFAM" id="SSF53335">
    <property type="entry name" value="S-adenosyl-L-methionine-dependent methyltransferases"/>
    <property type="match status" value="1"/>
</dbReference>
<evidence type="ECO:0000313" key="8">
    <source>
        <dbReference type="Proteomes" id="UP000663929"/>
    </source>
</evidence>
<sequence>MRIRIGPNELQEFRAYVNQLTGIELDETKAYLFESRLLPLLRHYACDTFTELLLRGRGEREVEDAIIDAMTTEESYFFRDGSPFELAFHKLIPDVIDAQKRRRKQGPVQLRIWSAASSYGQEAYSIAMICKELLRDLSGYRIAILGTDISPFALARARRAVYSKFELSRGMTLDRLRRHFDQTEDGYRVKPELTQLCRFERINLHHSLQRLGSFDIIFCRNVAVYFSQENRRRLFDQISGRLNDPGFLVIGATENLIGVSDRYARLEFQGKSYYRVAGPKSEASRATTWSTR</sequence>
<dbReference type="Pfam" id="PF01739">
    <property type="entry name" value="CheR"/>
    <property type="match status" value="1"/>
</dbReference>
<dbReference type="InterPro" id="IPR022642">
    <property type="entry name" value="CheR_C"/>
</dbReference>
<dbReference type="SUPFAM" id="SSF47757">
    <property type="entry name" value="Chemotaxis receptor methyltransferase CheR, N-terminal domain"/>
    <property type="match status" value="1"/>
</dbReference>
<dbReference type="AlphaFoldDB" id="A0A8A4TIT3"/>
<evidence type="ECO:0000313" key="7">
    <source>
        <dbReference type="EMBL" id="QTD48761.1"/>
    </source>
</evidence>
<comment type="catalytic activity">
    <reaction evidence="1">
        <text>L-glutamyl-[protein] + S-adenosyl-L-methionine = [protein]-L-glutamate 5-O-methyl ester + S-adenosyl-L-homocysteine</text>
        <dbReference type="Rhea" id="RHEA:24452"/>
        <dbReference type="Rhea" id="RHEA-COMP:10208"/>
        <dbReference type="Rhea" id="RHEA-COMP:10311"/>
        <dbReference type="ChEBI" id="CHEBI:29973"/>
        <dbReference type="ChEBI" id="CHEBI:57856"/>
        <dbReference type="ChEBI" id="CHEBI:59789"/>
        <dbReference type="ChEBI" id="CHEBI:82795"/>
        <dbReference type="EC" id="2.1.1.80"/>
    </reaction>
</comment>
<name>A0A8A4TIT3_SULCO</name>
<gene>
    <name evidence="7" type="ORF">J3U87_24535</name>
</gene>
<dbReference type="Gene3D" id="3.40.50.150">
    <property type="entry name" value="Vaccinia Virus protein VP39"/>
    <property type="match status" value="1"/>
</dbReference>
<dbReference type="PRINTS" id="PR00996">
    <property type="entry name" value="CHERMTFRASE"/>
</dbReference>
<dbReference type="Pfam" id="PF03705">
    <property type="entry name" value="CheR_N"/>
    <property type="match status" value="1"/>
</dbReference>
<evidence type="ECO:0000256" key="1">
    <source>
        <dbReference type="ARBA" id="ARBA00001541"/>
    </source>
</evidence>
<evidence type="ECO:0000256" key="2">
    <source>
        <dbReference type="ARBA" id="ARBA00012534"/>
    </source>
</evidence>
<organism evidence="7 8">
    <name type="scientific">Sulfidibacter corallicola</name>
    <dbReference type="NCBI Taxonomy" id="2818388"/>
    <lineage>
        <taxon>Bacteria</taxon>
        <taxon>Pseudomonadati</taxon>
        <taxon>Acidobacteriota</taxon>
        <taxon>Holophagae</taxon>
        <taxon>Acanthopleuribacterales</taxon>
        <taxon>Acanthopleuribacteraceae</taxon>
        <taxon>Sulfidibacter</taxon>
    </lineage>
</organism>
<reference evidence="7" key="1">
    <citation type="submission" date="2021-03" db="EMBL/GenBank/DDBJ databases">
        <title>Acanthopleuribacteraceae sp. M133.</title>
        <authorList>
            <person name="Wang G."/>
        </authorList>
    </citation>
    <scope>NUCLEOTIDE SEQUENCE</scope>
    <source>
        <strain evidence="7">M133</strain>
    </source>
</reference>
<dbReference type="Gene3D" id="1.10.155.10">
    <property type="entry name" value="Chemotaxis receptor methyltransferase CheR, N-terminal domain"/>
    <property type="match status" value="1"/>
</dbReference>
<feature type="domain" description="CheR-type methyltransferase" evidence="6">
    <location>
        <begin position="1"/>
        <end position="279"/>
    </location>
</feature>
<keyword evidence="4" id="KW-0808">Transferase</keyword>
<dbReference type="PROSITE" id="PS50123">
    <property type="entry name" value="CHER"/>
    <property type="match status" value="1"/>
</dbReference>
<accession>A0A8A4TIT3</accession>
<evidence type="ECO:0000256" key="3">
    <source>
        <dbReference type="ARBA" id="ARBA00022603"/>
    </source>
</evidence>
<dbReference type="EC" id="2.1.1.80" evidence="2"/>
<dbReference type="KEGG" id="scor:J3U87_24535"/>
<dbReference type="GO" id="GO:0008983">
    <property type="term" value="F:protein-glutamate O-methyltransferase activity"/>
    <property type="evidence" value="ECO:0007669"/>
    <property type="project" value="UniProtKB-EC"/>
</dbReference>